<reference evidence="2" key="1">
    <citation type="submission" date="2016-10" db="EMBL/GenBank/DDBJ databases">
        <authorList>
            <person name="de Groot N.N."/>
        </authorList>
    </citation>
    <scope>NUCLEOTIDE SEQUENCE</scope>
</reference>
<dbReference type="InterPro" id="IPR011604">
    <property type="entry name" value="PDDEXK-like_dom_sf"/>
</dbReference>
<feature type="domain" description="PD-(D/E)XK endonuclease-like" evidence="1">
    <location>
        <begin position="535"/>
        <end position="769"/>
    </location>
</feature>
<accession>A0A1W1C884</accession>
<dbReference type="SUPFAM" id="SSF52540">
    <property type="entry name" value="P-loop containing nucleoside triphosphate hydrolases"/>
    <property type="match status" value="1"/>
</dbReference>
<dbReference type="EMBL" id="FPHE01000109">
    <property type="protein sequence ID" value="SFV61891.1"/>
    <property type="molecule type" value="Genomic_DNA"/>
</dbReference>
<gene>
    <name evidence="2" type="ORF">MNB_SV-12-3</name>
</gene>
<dbReference type="InterPro" id="IPR011335">
    <property type="entry name" value="Restrct_endonuc-II-like"/>
</dbReference>
<sequence length="775" mass="90857">MKTLHIYPTARAIRNRQQELRESNALLPTLMRIDEFERKAIVLPELTMVDSLQRVLLLQKGAKFDSFEGLKINRELVRFFTRSDSILKFFEELVYENVNFSDLVEGDAYVEFGEHIDILEELLENYRRLLTDRGLTDRVFIPQSYKLNLGFIDGFDSFELHLEGYMSHFELKIIEEIAQFKPFIIHMQISKFNKKIQERFLDLGVEKLEEDSFVSFELQSKKVISSKKNRLSINANIFSVEERLAQIPIVLESIQNMVDRGIPPEEIVLILPDESFKDTIKLYDRLNNFNFAMGFDYSKTKSYKQLDAIYQYWQSFSDESIVLLKKYEIDRAKLNEITPSQKSDVEQFFQIMAIFDLDLKRTVVEESWLHFKRVFKKEQMSLKNWLFLWLKQLNKLTLDDVRGGKVTVMGALETRGVSFQGVVVVDFNDGIVPAIPAKDNFLNSSIRKFANLPTKNDREALQKQLYKRILEEAKKATIIYSTSNNRSPASYLYELGLGLGEHIQPNLELLYAEPNQVIAEYDPVIENFDASATVWSPTRLKTFLSCKREYYYRYKERLKPKEDNEINEGQFLHKVLENLFKEQKFFTSVDDMKSKLNRLLDQLLETTSPKIAYSKLLWREKLTKFIENQIYHFKAGWRVVEREKQIVGEIGGLRFKGIVDRVDKSDKQTLILDYKSGSIKEANRTKNLEKLTDFQMSIYHELLKDNYQNIELAFIELFNSGGIVPITALSEKTELLYETISEIKGMNRVVCERCEEISRCQYCDFTLLCERGIYL</sequence>
<evidence type="ECO:0000313" key="2">
    <source>
        <dbReference type="EMBL" id="SFV61891.1"/>
    </source>
</evidence>
<evidence type="ECO:0000259" key="1">
    <source>
        <dbReference type="Pfam" id="PF12705"/>
    </source>
</evidence>
<dbReference type="InterPro" id="IPR027417">
    <property type="entry name" value="P-loop_NTPase"/>
</dbReference>
<name>A0A1W1C884_9ZZZZ</name>
<dbReference type="AlphaFoldDB" id="A0A1W1C884"/>
<dbReference type="Gene3D" id="3.90.320.10">
    <property type="match status" value="1"/>
</dbReference>
<proteinExistence type="predicted"/>
<dbReference type="InterPro" id="IPR038726">
    <property type="entry name" value="PDDEXK_AddAB-type"/>
</dbReference>
<dbReference type="SUPFAM" id="SSF52980">
    <property type="entry name" value="Restriction endonuclease-like"/>
    <property type="match status" value="1"/>
</dbReference>
<dbReference type="Pfam" id="PF12705">
    <property type="entry name" value="PDDEXK_1"/>
    <property type="match status" value="1"/>
</dbReference>
<organism evidence="2">
    <name type="scientific">hydrothermal vent metagenome</name>
    <dbReference type="NCBI Taxonomy" id="652676"/>
    <lineage>
        <taxon>unclassified sequences</taxon>
        <taxon>metagenomes</taxon>
        <taxon>ecological metagenomes</taxon>
    </lineage>
</organism>
<protein>
    <recommendedName>
        <fullName evidence="1">PD-(D/E)XK endonuclease-like domain-containing protein</fullName>
    </recommendedName>
</protein>